<accession>A0A9X2HYJ7</accession>
<dbReference type="PANTHER" id="PTHR34351:SF1">
    <property type="entry name" value="SLR1927 PROTEIN"/>
    <property type="match status" value="1"/>
</dbReference>
<feature type="transmembrane region" description="Helical" evidence="1">
    <location>
        <begin position="62"/>
        <end position="83"/>
    </location>
</feature>
<organism evidence="2 3">
    <name type="scientific">Gilvimarinus xylanilyticus</name>
    <dbReference type="NCBI Taxonomy" id="2944139"/>
    <lineage>
        <taxon>Bacteria</taxon>
        <taxon>Pseudomonadati</taxon>
        <taxon>Pseudomonadota</taxon>
        <taxon>Gammaproteobacteria</taxon>
        <taxon>Cellvibrionales</taxon>
        <taxon>Cellvibrionaceae</taxon>
        <taxon>Gilvimarinus</taxon>
    </lineage>
</organism>
<keyword evidence="3" id="KW-1185">Reference proteome</keyword>
<protein>
    <submittedName>
        <fullName evidence="2">DUF58 domain-containing protein</fullName>
    </submittedName>
</protein>
<dbReference type="AlphaFoldDB" id="A0A9X2HYJ7"/>
<sequence>MFLAIKQQCKSYFWRLAERRSPRAEAVVLRHRSIYVLPSKAGLGYMLAGLLVWLLGTNYQNNLILAASFLLFALFVVSVLHAFGNLSGLQLRALKAEPGFVGETLEFPVELISSRSVFHLLLQPVRGPVLRCDLGRDQANVVKIPLAAQRRGWLKPDRLLLKSYFPLGITRVWSWVYLEGKVLVYPEPRPAQFAPQYGADSSGDQGDRVRADDDFMGFVRYQPGASLAQVAWKLYARGAGLHLKQFGAQQRQSQWLDYHALLGDVETRLSGLCFLALEWHAAEIDYGLILPGTRLEPAGGDQHLQRVLSELALFNPAEVGREV</sequence>
<comment type="caution">
    <text evidence="2">The sequence shown here is derived from an EMBL/GenBank/DDBJ whole genome shotgun (WGS) entry which is preliminary data.</text>
</comment>
<evidence type="ECO:0000313" key="3">
    <source>
        <dbReference type="Proteomes" id="UP001139319"/>
    </source>
</evidence>
<evidence type="ECO:0000256" key="1">
    <source>
        <dbReference type="SAM" id="Phobius"/>
    </source>
</evidence>
<keyword evidence="1" id="KW-1133">Transmembrane helix</keyword>
<dbReference type="Proteomes" id="UP001139319">
    <property type="component" value="Unassembled WGS sequence"/>
</dbReference>
<keyword evidence="1" id="KW-0472">Membrane</keyword>
<dbReference type="EMBL" id="JAMFTH010000001">
    <property type="protein sequence ID" value="MCP8898846.1"/>
    <property type="molecule type" value="Genomic_DNA"/>
</dbReference>
<name>A0A9X2HYJ7_9GAMM</name>
<reference evidence="2" key="2">
    <citation type="submission" date="2023-01" db="EMBL/GenBank/DDBJ databases">
        <title>Gilvimarinus xylanilyticus HB14 isolated from Caulerpa lentillifera aquaculture base in Hainan, China.</title>
        <authorList>
            <person name="Zhang Y.-J."/>
        </authorList>
    </citation>
    <scope>NUCLEOTIDE SEQUENCE</scope>
    <source>
        <strain evidence="2">HB14</strain>
    </source>
</reference>
<dbReference type="PANTHER" id="PTHR34351">
    <property type="entry name" value="SLR1927 PROTEIN-RELATED"/>
    <property type="match status" value="1"/>
</dbReference>
<keyword evidence="1" id="KW-0812">Transmembrane</keyword>
<reference evidence="2" key="1">
    <citation type="submission" date="2022-05" db="EMBL/GenBank/DDBJ databases">
        <authorList>
            <person name="Sun H.-N."/>
        </authorList>
    </citation>
    <scope>NUCLEOTIDE SEQUENCE</scope>
    <source>
        <strain evidence="2">HB14</strain>
    </source>
</reference>
<proteinExistence type="predicted"/>
<feature type="transmembrane region" description="Helical" evidence="1">
    <location>
        <begin position="34"/>
        <end position="56"/>
    </location>
</feature>
<evidence type="ECO:0000313" key="2">
    <source>
        <dbReference type="EMBL" id="MCP8898846.1"/>
    </source>
</evidence>
<dbReference type="RefSeq" id="WP_253967113.1">
    <property type="nucleotide sequence ID" value="NZ_JAMFTH010000001.1"/>
</dbReference>
<gene>
    <name evidence="2" type="ORF">M6D89_05980</name>
</gene>